<feature type="compositionally biased region" description="Low complexity" evidence="1">
    <location>
        <begin position="7"/>
        <end position="18"/>
    </location>
</feature>
<evidence type="ECO:0000256" key="1">
    <source>
        <dbReference type="SAM" id="MobiDB-lite"/>
    </source>
</evidence>
<comment type="caution">
    <text evidence="2">The sequence shown here is derived from an EMBL/GenBank/DDBJ whole genome shotgun (WGS) entry which is preliminary data.</text>
</comment>
<organism evidence="2 3">
    <name type="scientific">Nonomuraea thailandensis</name>
    <dbReference type="NCBI Taxonomy" id="1188745"/>
    <lineage>
        <taxon>Bacteria</taxon>
        <taxon>Bacillati</taxon>
        <taxon>Actinomycetota</taxon>
        <taxon>Actinomycetes</taxon>
        <taxon>Streptosporangiales</taxon>
        <taxon>Streptosporangiaceae</taxon>
        <taxon>Nonomuraea</taxon>
    </lineage>
</organism>
<dbReference type="RefSeq" id="WP_253740585.1">
    <property type="nucleotide sequence ID" value="NZ_BAABKA010000033.1"/>
</dbReference>
<dbReference type="EMBL" id="JAMZEB010000002">
    <property type="protein sequence ID" value="MCP2354097.1"/>
    <property type="molecule type" value="Genomic_DNA"/>
</dbReference>
<dbReference type="Proteomes" id="UP001139648">
    <property type="component" value="Unassembled WGS sequence"/>
</dbReference>
<protein>
    <submittedName>
        <fullName evidence="2">Uncharacterized protein</fullName>
    </submittedName>
</protein>
<evidence type="ECO:0000313" key="3">
    <source>
        <dbReference type="Proteomes" id="UP001139648"/>
    </source>
</evidence>
<accession>A0A9X2JYD2</accession>
<evidence type="ECO:0000313" key="2">
    <source>
        <dbReference type="EMBL" id="MCP2354097.1"/>
    </source>
</evidence>
<feature type="region of interest" description="Disordered" evidence="1">
    <location>
        <begin position="1"/>
        <end position="29"/>
    </location>
</feature>
<sequence length="673" mass="73811">MTEENTPAPAAGDAGPAGEESLGEKIEREQQERRLRAEMIGVGQNWFGGSEYRAEDGGTVYGAGRDLCIQQPEEDVFTIPPHPESVACIGTCFVETPSQRELVTRLTNRSVALLRGEPHSGRSTTALSALLEMGLTCRTLGAKDLKKVRPAHLLARHGYLLRADDATWHRHPETVVDQLRAVAGASGAVIVALVPAGCAVTKSVVLHEPPSALDVFRRWIASLAPELVDELQQHLGHLHEHIAGCRPAEAVEMAHQFAEGYRQGRAPAEMIDNLPYAALTELEKNLGLEDAPSLARHFLISGSVLFGLPEAVVSEAALALAARIRQEEQKEDDPDEERPLQVWERLSQWIGYSRLSEAEGGRGGQGRRIDVRPGLDRRLLPALWAQLPAIRPVLYDWLAELVVRDDWRVQVKAADAIGRLATCDYEVIDKRFFKPWSVERGKARVLTWALESAALADRDVAALVRRTLKGWATGTYNQRLAAALSYGSAIGVGNPDDALGAFRTIAVATNYLETCDAVARSVAEIYTASTAQRVLSELARWTAGEASEQVTAALAFVRLVSLPQEQDAYPALREHQPVSDLAALWTNALSWGLSRKAGKSRSPAFTPISWELMADWAQQAATDPTMDAILTTVLAQAPDRLRKSWTFHLHLWSSRATISAANLTRYLLLLKEH</sequence>
<gene>
    <name evidence="2" type="ORF">HD597_001117</name>
</gene>
<proteinExistence type="predicted"/>
<dbReference type="AlphaFoldDB" id="A0A9X2JYD2"/>
<keyword evidence="3" id="KW-1185">Reference proteome</keyword>
<reference evidence="2" key="1">
    <citation type="submission" date="2022-06" db="EMBL/GenBank/DDBJ databases">
        <title>Sequencing the genomes of 1000 actinobacteria strains.</title>
        <authorList>
            <person name="Klenk H.-P."/>
        </authorList>
    </citation>
    <scope>NUCLEOTIDE SEQUENCE</scope>
    <source>
        <strain evidence="2">DSM 46694</strain>
    </source>
</reference>
<name>A0A9X2JYD2_9ACTN</name>